<sequence length="398" mass="45624">MLKIYEYHWKAVDRFQQKRYGKQLAGSRIALENSLIAKGYHRIRISRNFVLSQNPKKEEVNQFLSQLALLVTSAIPFKQALSMILQNCHNIRLYQWLAELIQLIEHGYTFSQSLQKLDKFITNQEIQLIKMGEQSGKLGIILTNLAKSRMKSEKLAKKVKKILFYPVIVLVISLALSIGLLVFIVPQFAELYGSKAKSLPFITDVLFGLSRFLLEQKISLLVLLLLAVIFFLFFANKLKFLRLLKMRLLSNMPVFSKIIAHSRIVFFSQNLSLMLNAHIPLEMALNSFLSEKSDDPILQYEVQCMLDLLKQGYRFSEGINPIVFGSDLVQMMDIGEKSGNLAKMGEHISEIYQHKLDYQIDILSQLLEPVLMLIMGIIVGTIIIGLYLPIFDMGNLME</sequence>
<accession>A0A011LY13</accession>
<feature type="transmembrane region" description="Helical" evidence="10">
    <location>
        <begin position="370"/>
        <end position="390"/>
    </location>
</feature>
<evidence type="ECO:0000256" key="8">
    <source>
        <dbReference type="ARBA" id="ARBA00023136"/>
    </source>
</evidence>
<keyword evidence="3 9" id="KW-0813">Transport</keyword>
<evidence type="ECO:0000256" key="3">
    <source>
        <dbReference type="ARBA" id="ARBA00022448"/>
    </source>
</evidence>
<keyword evidence="13" id="KW-1185">Reference proteome</keyword>
<evidence type="ECO:0000256" key="1">
    <source>
        <dbReference type="ARBA" id="ARBA00004429"/>
    </source>
</evidence>
<dbReference type="Pfam" id="PF00482">
    <property type="entry name" value="T2SSF"/>
    <property type="match status" value="2"/>
</dbReference>
<evidence type="ECO:0000256" key="7">
    <source>
        <dbReference type="ARBA" id="ARBA00022989"/>
    </source>
</evidence>
<dbReference type="PATRIC" id="fig|1450449.3.peg.1636"/>
<protein>
    <submittedName>
        <fullName evidence="12">Fimbrial protein</fullName>
    </submittedName>
</protein>
<keyword evidence="5" id="KW-0997">Cell inner membrane</keyword>
<comment type="similarity">
    <text evidence="2 9">Belongs to the GSP F family.</text>
</comment>
<feature type="transmembrane region" description="Helical" evidence="10">
    <location>
        <begin position="162"/>
        <end position="185"/>
    </location>
</feature>
<dbReference type="InterPro" id="IPR018076">
    <property type="entry name" value="T2SS_GspF_dom"/>
</dbReference>
<keyword evidence="8 10" id="KW-0472">Membrane</keyword>
<feature type="domain" description="Type II secretion system protein GspF" evidence="11">
    <location>
        <begin position="63"/>
        <end position="186"/>
    </location>
</feature>
<dbReference type="RefSeq" id="WP_042803387.1">
    <property type="nucleotide sequence ID" value="NZ_AVSP01000004.1"/>
</dbReference>
<dbReference type="OrthoDB" id="9805682at2"/>
<proteinExistence type="inferred from homology"/>
<dbReference type="PROSITE" id="PS00874">
    <property type="entry name" value="T2SP_F"/>
    <property type="match status" value="1"/>
</dbReference>
<evidence type="ECO:0000256" key="6">
    <source>
        <dbReference type="ARBA" id="ARBA00022692"/>
    </source>
</evidence>
<dbReference type="PRINTS" id="PR00812">
    <property type="entry name" value="BCTERIALGSPF"/>
</dbReference>
<evidence type="ECO:0000256" key="5">
    <source>
        <dbReference type="ARBA" id="ARBA00022519"/>
    </source>
</evidence>
<feature type="transmembrane region" description="Helical" evidence="10">
    <location>
        <begin position="218"/>
        <end position="238"/>
    </location>
</feature>
<feature type="domain" description="Type II secretion system protein GspF" evidence="11">
    <location>
        <begin position="267"/>
        <end position="389"/>
    </location>
</feature>
<reference evidence="12 13" key="1">
    <citation type="journal article" date="2014" name="Genome Announc.">
        <title>Genome Sequence of a Presumptive Mannheimia haemolytica Strain with an A1/A6-Cross-Reactive Serotype from a White-Tailed Deer (Odocoileus virginianus).</title>
        <authorList>
            <person name="Lawrence P.K."/>
            <person name="Bey R.F."/>
            <person name="Wiener B."/>
            <person name="Kittichotirat W."/>
            <person name="Bumgarner R.E."/>
        </authorList>
    </citation>
    <scope>NUCLEOTIDE SEQUENCE [LARGE SCALE GENOMIC DNA]</scope>
    <source>
        <strain evidence="12 13">PKL10</strain>
    </source>
</reference>
<dbReference type="PANTHER" id="PTHR30012">
    <property type="entry name" value="GENERAL SECRETION PATHWAY PROTEIN"/>
    <property type="match status" value="1"/>
</dbReference>
<dbReference type="EMBL" id="JANJ01000005">
    <property type="protein sequence ID" value="EXI62088.1"/>
    <property type="molecule type" value="Genomic_DNA"/>
</dbReference>
<keyword evidence="7 10" id="KW-1133">Transmembrane helix</keyword>
<evidence type="ECO:0000256" key="10">
    <source>
        <dbReference type="SAM" id="Phobius"/>
    </source>
</evidence>
<gene>
    <name evidence="12" type="ORF">AK33_08255</name>
</gene>
<keyword evidence="4" id="KW-1003">Cell membrane</keyword>
<dbReference type="InterPro" id="IPR042094">
    <property type="entry name" value="T2SS_GspF_sf"/>
</dbReference>
<dbReference type="GO" id="GO:0015628">
    <property type="term" value="P:protein secretion by the type II secretion system"/>
    <property type="evidence" value="ECO:0007669"/>
    <property type="project" value="TreeGrafter"/>
</dbReference>
<dbReference type="InterPro" id="IPR001992">
    <property type="entry name" value="T2SS_GspF/T4SS_PilC_CS"/>
</dbReference>
<dbReference type="InterPro" id="IPR003004">
    <property type="entry name" value="GspF/PilC"/>
</dbReference>
<evidence type="ECO:0000313" key="12">
    <source>
        <dbReference type="EMBL" id="EXI62088.1"/>
    </source>
</evidence>
<name>A0A011LY13_9PAST</name>
<organism evidence="12 13">
    <name type="scientific">Mannheimia granulomatis</name>
    <dbReference type="NCBI Taxonomy" id="85402"/>
    <lineage>
        <taxon>Bacteria</taxon>
        <taxon>Pseudomonadati</taxon>
        <taxon>Pseudomonadota</taxon>
        <taxon>Gammaproteobacteria</taxon>
        <taxon>Pasteurellales</taxon>
        <taxon>Pasteurellaceae</taxon>
        <taxon>Mannheimia</taxon>
    </lineage>
</organism>
<evidence type="ECO:0000259" key="11">
    <source>
        <dbReference type="Pfam" id="PF00482"/>
    </source>
</evidence>
<dbReference type="Proteomes" id="UP000054123">
    <property type="component" value="Unassembled WGS sequence"/>
</dbReference>
<evidence type="ECO:0000256" key="9">
    <source>
        <dbReference type="RuleBase" id="RU003923"/>
    </source>
</evidence>
<keyword evidence="6 9" id="KW-0812">Transmembrane</keyword>
<dbReference type="PANTHER" id="PTHR30012:SF7">
    <property type="entry name" value="PROTEIN TRANSPORT PROTEIN HOFC HOMOLOG"/>
    <property type="match status" value="1"/>
</dbReference>
<evidence type="ECO:0000256" key="4">
    <source>
        <dbReference type="ARBA" id="ARBA00022475"/>
    </source>
</evidence>
<dbReference type="STRING" id="1122190.GCA_000621105_00496"/>
<dbReference type="Gene3D" id="1.20.81.30">
    <property type="entry name" value="Type II secretion system (T2SS), domain F"/>
    <property type="match status" value="2"/>
</dbReference>
<comment type="subcellular location">
    <subcellularLocation>
        <location evidence="1 9">Cell inner membrane</location>
        <topology evidence="1 9">Multi-pass membrane protein</topology>
    </subcellularLocation>
</comment>
<dbReference type="AlphaFoldDB" id="A0A011LY13"/>
<comment type="caution">
    <text evidence="12">The sequence shown here is derived from an EMBL/GenBank/DDBJ whole genome shotgun (WGS) entry which is preliminary data.</text>
</comment>
<evidence type="ECO:0000256" key="2">
    <source>
        <dbReference type="ARBA" id="ARBA00005745"/>
    </source>
</evidence>
<evidence type="ECO:0000313" key="13">
    <source>
        <dbReference type="Proteomes" id="UP000054123"/>
    </source>
</evidence>
<dbReference type="GO" id="GO:0005886">
    <property type="term" value="C:plasma membrane"/>
    <property type="evidence" value="ECO:0007669"/>
    <property type="project" value="UniProtKB-SubCell"/>
</dbReference>